<dbReference type="GO" id="GO:0046872">
    <property type="term" value="F:metal ion binding"/>
    <property type="evidence" value="ECO:0007669"/>
    <property type="project" value="UniProtKB-KW"/>
</dbReference>
<reference evidence="4" key="1">
    <citation type="submission" date="2019-02" db="EMBL/GenBank/DDBJ databases">
        <authorList>
            <person name="Gruber-Vodicka R. H."/>
            <person name="Seah K. B. B."/>
        </authorList>
    </citation>
    <scope>NUCLEOTIDE SEQUENCE</scope>
    <source>
        <strain evidence="4">BECK_DK47</strain>
    </source>
</reference>
<dbReference type="GO" id="GO:0016787">
    <property type="term" value="F:hydrolase activity"/>
    <property type="evidence" value="ECO:0007669"/>
    <property type="project" value="UniProtKB-KW"/>
</dbReference>
<dbReference type="PANTHER" id="PTHR43344">
    <property type="entry name" value="PHOSPHOSERINE PHOSPHATASE"/>
    <property type="match status" value="1"/>
</dbReference>
<name>A0A450S496_9GAMM</name>
<accession>A0A450S496</accession>
<keyword evidence="1" id="KW-0479">Metal-binding</keyword>
<dbReference type="SUPFAM" id="SSF56784">
    <property type="entry name" value="HAD-like"/>
    <property type="match status" value="1"/>
</dbReference>
<protein>
    <submittedName>
        <fullName evidence="4">Haloacid Dehalogenase superfamily, subfamily IB, phosphoserine phosphatase-like</fullName>
    </submittedName>
</protein>
<proteinExistence type="predicted"/>
<dbReference type="NCBIfam" id="TIGR01488">
    <property type="entry name" value="HAD-SF-IB"/>
    <property type="match status" value="1"/>
</dbReference>
<dbReference type="AlphaFoldDB" id="A0A450S496"/>
<evidence type="ECO:0000256" key="3">
    <source>
        <dbReference type="ARBA" id="ARBA00022842"/>
    </source>
</evidence>
<dbReference type="InterPro" id="IPR036412">
    <property type="entry name" value="HAD-like_sf"/>
</dbReference>
<dbReference type="EMBL" id="CAADEX010000013">
    <property type="protein sequence ID" value="VFJ46580.1"/>
    <property type="molecule type" value="Genomic_DNA"/>
</dbReference>
<organism evidence="4">
    <name type="scientific">Candidatus Kentrum sp. DK</name>
    <dbReference type="NCBI Taxonomy" id="2126562"/>
    <lineage>
        <taxon>Bacteria</taxon>
        <taxon>Pseudomonadati</taxon>
        <taxon>Pseudomonadota</taxon>
        <taxon>Gammaproteobacteria</taxon>
        <taxon>Candidatus Kentrum</taxon>
    </lineage>
</organism>
<dbReference type="PANTHER" id="PTHR43344:SF13">
    <property type="entry name" value="PHOSPHATASE RV3661-RELATED"/>
    <property type="match status" value="1"/>
</dbReference>
<keyword evidence="3" id="KW-0460">Magnesium</keyword>
<dbReference type="Gene3D" id="3.40.50.1000">
    <property type="entry name" value="HAD superfamily/HAD-like"/>
    <property type="match status" value="1"/>
</dbReference>
<keyword evidence="2" id="KW-0378">Hydrolase</keyword>
<dbReference type="InterPro" id="IPR050582">
    <property type="entry name" value="HAD-like_SerB"/>
</dbReference>
<evidence type="ECO:0000256" key="2">
    <source>
        <dbReference type="ARBA" id="ARBA00022801"/>
    </source>
</evidence>
<evidence type="ECO:0000256" key="1">
    <source>
        <dbReference type="ARBA" id="ARBA00022723"/>
    </source>
</evidence>
<dbReference type="Pfam" id="PF12710">
    <property type="entry name" value="HAD"/>
    <property type="match status" value="1"/>
</dbReference>
<gene>
    <name evidence="4" type="ORF">BECKDK2373B_GA0170837_101357</name>
</gene>
<sequence length="205" mass="22741">MSDIVVADFDETIIEQNTLILAYGELAHMPLAFSVILAFIKGRWLWHGPRAAIKEEMYRRMLRGKREAELAIAGRKIASRVTLNQATVSRIQQFLNQGHELIVASAALAQIVQAVLEEKGLLFSRVVASQAEIEGGRLTGHLIGGECFGKTKAQRIRQVREASYPSAYMIAFGNWPDDGPMLAEADEGYIVTGRTIKKFNSKNIP</sequence>
<evidence type="ECO:0000313" key="4">
    <source>
        <dbReference type="EMBL" id="VFJ46580.1"/>
    </source>
</evidence>
<dbReference type="InterPro" id="IPR023214">
    <property type="entry name" value="HAD_sf"/>
</dbReference>